<accession>A0A1H6XV63</accession>
<dbReference type="PANTHER" id="PTHR30336">
    <property type="entry name" value="INNER MEMBRANE PROTEIN, PROBABLE PERMEASE"/>
    <property type="match status" value="1"/>
</dbReference>
<sequence>MTRGRARIDARHRWKVAALVAVPVLVALPWTVVTAQTSEAVRPAASEGFAHAEAALVLGAGVRADGSPSPYLLDRVSVAVDLYEQGLVDALLMSGDGEDSSGFGETTVMRGLAESMGVPAEAIIEDPQGLDTYSSCVRAREVYGLASVIVSTQQFHQARAVWLCAQIGLDAQGAYPAPTATRHTFLGHVREVPAVAKAMVDLARGRTPAG</sequence>
<dbReference type="AlphaFoldDB" id="A0A1H6XV63"/>
<dbReference type="STRING" id="1043493.SAMN05421637_1438"/>
<evidence type="ECO:0000313" key="2">
    <source>
        <dbReference type="EMBL" id="SEJ32968.1"/>
    </source>
</evidence>
<dbReference type="GO" id="GO:0005886">
    <property type="term" value="C:plasma membrane"/>
    <property type="evidence" value="ECO:0007669"/>
    <property type="project" value="TreeGrafter"/>
</dbReference>
<dbReference type="PANTHER" id="PTHR30336:SF6">
    <property type="entry name" value="INTEGRAL MEMBRANE PROTEIN"/>
    <property type="match status" value="1"/>
</dbReference>
<reference evidence="3" key="1">
    <citation type="submission" date="2016-10" db="EMBL/GenBank/DDBJ databases">
        <authorList>
            <person name="Varghese N."/>
        </authorList>
    </citation>
    <scope>NUCLEOTIDE SEQUENCE [LARGE SCALE GENOMIC DNA]</scope>
    <source>
        <strain evidence="3">DSM 24868</strain>
    </source>
</reference>
<dbReference type="InterPro" id="IPR003848">
    <property type="entry name" value="DUF218"/>
</dbReference>
<dbReference type="InterPro" id="IPR051599">
    <property type="entry name" value="Cell_Envelope_Assoc"/>
</dbReference>
<gene>
    <name evidence="2" type="ORF">SAMN05421637_1438</name>
</gene>
<dbReference type="CDD" id="cd06259">
    <property type="entry name" value="YdcF-like"/>
    <property type="match status" value="1"/>
</dbReference>
<name>A0A1H6XV63_9MICO</name>
<evidence type="ECO:0000259" key="1">
    <source>
        <dbReference type="Pfam" id="PF02698"/>
    </source>
</evidence>
<evidence type="ECO:0000313" key="3">
    <source>
        <dbReference type="Proteomes" id="UP000183315"/>
    </source>
</evidence>
<organism evidence="2 3">
    <name type="scientific">Demequina mangrovi</name>
    <dbReference type="NCBI Taxonomy" id="1043493"/>
    <lineage>
        <taxon>Bacteria</taxon>
        <taxon>Bacillati</taxon>
        <taxon>Actinomycetota</taxon>
        <taxon>Actinomycetes</taxon>
        <taxon>Micrococcales</taxon>
        <taxon>Demequinaceae</taxon>
        <taxon>Demequina</taxon>
    </lineage>
</organism>
<dbReference type="EMBL" id="FNZI01000003">
    <property type="protein sequence ID" value="SEJ32968.1"/>
    <property type="molecule type" value="Genomic_DNA"/>
</dbReference>
<dbReference type="Pfam" id="PF02698">
    <property type="entry name" value="DUF218"/>
    <property type="match status" value="1"/>
</dbReference>
<proteinExistence type="predicted"/>
<dbReference type="RefSeq" id="WP_052405877.1">
    <property type="nucleotide sequence ID" value="NZ_BBLU01000008.1"/>
</dbReference>
<keyword evidence="3" id="KW-1185">Reference proteome</keyword>
<dbReference type="eggNOG" id="COG2949">
    <property type="taxonomic scope" value="Bacteria"/>
</dbReference>
<dbReference type="Proteomes" id="UP000183315">
    <property type="component" value="Unassembled WGS sequence"/>
</dbReference>
<protein>
    <submittedName>
        <fullName evidence="2">DUF218 domain-containing protein</fullName>
    </submittedName>
</protein>
<feature type="domain" description="DUF218" evidence="1">
    <location>
        <begin position="54"/>
        <end position="184"/>
    </location>
</feature>